<keyword evidence="2" id="KW-1185">Reference proteome</keyword>
<name>A0A9D3W4I9_9ROSI</name>
<accession>A0A9D3W4I9</accession>
<protein>
    <submittedName>
        <fullName evidence="1">Uncharacterized protein</fullName>
    </submittedName>
</protein>
<organism evidence="1 2">
    <name type="scientific">Gossypium stocksii</name>
    <dbReference type="NCBI Taxonomy" id="47602"/>
    <lineage>
        <taxon>Eukaryota</taxon>
        <taxon>Viridiplantae</taxon>
        <taxon>Streptophyta</taxon>
        <taxon>Embryophyta</taxon>
        <taxon>Tracheophyta</taxon>
        <taxon>Spermatophyta</taxon>
        <taxon>Magnoliopsida</taxon>
        <taxon>eudicotyledons</taxon>
        <taxon>Gunneridae</taxon>
        <taxon>Pentapetalae</taxon>
        <taxon>rosids</taxon>
        <taxon>malvids</taxon>
        <taxon>Malvales</taxon>
        <taxon>Malvaceae</taxon>
        <taxon>Malvoideae</taxon>
        <taxon>Gossypium</taxon>
    </lineage>
</organism>
<dbReference type="Proteomes" id="UP000828251">
    <property type="component" value="Unassembled WGS sequence"/>
</dbReference>
<comment type="caution">
    <text evidence="1">The sequence shown here is derived from an EMBL/GenBank/DDBJ whole genome shotgun (WGS) entry which is preliminary data.</text>
</comment>
<gene>
    <name evidence="1" type="ORF">J1N35_012390</name>
</gene>
<evidence type="ECO:0000313" key="2">
    <source>
        <dbReference type="Proteomes" id="UP000828251"/>
    </source>
</evidence>
<sequence>MNLIKLKLKNSYSIELKLSIELRLRRSYLTQTLALRTFITVFHWKCNFRPFKPPRTLRFHRIGHGLAGKPDPNNIRDYQRTRSSLSGYKVRGARRRPTGELCRLLERVRKRGRDQVLEKL</sequence>
<proteinExistence type="predicted"/>
<evidence type="ECO:0000313" key="1">
    <source>
        <dbReference type="EMBL" id="KAH1108622.1"/>
    </source>
</evidence>
<dbReference type="EMBL" id="JAIQCV010000004">
    <property type="protein sequence ID" value="KAH1108622.1"/>
    <property type="molecule type" value="Genomic_DNA"/>
</dbReference>
<dbReference type="AlphaFoldDB" id="A0A9D3W4I9"/>
<reference evidence="1 2" key="1">
    <citation type="journal article" date="2021" name="Plant Biotechnol. J.">
        <title>Multi-omics assisted identification of the key and species-specific regulatory components of drought-tolerant mechanisms in Gossypium stocksii.</title>
        <authorList>
            <person name="Yu D."/>
            <person name="Ke L."/>
            <person name="Zhang D."/>
            <person name="Wu Y."/>
            <person name="Sun Y."/>
            <person name="Mei J."/>
            <person name="Sun J."/>
            <person name="Sun Y."/>
        </authorList>
    </citation>
    <scope>NUCLEOTIDE SEQUENCE [LARGE SCALE GENOMIC DNA]</scope>
    <source>
        <strain evidence="2">cv. E1</strain>
        <tissue evidence="1">Leaf</tissue>
    </source>
</reference>